<dbReference type="Proteomes" id="UP000494106">
    <property type="component" value="Unassembled WGS sequence"/>
</dbReference>
<dbReference type="AlphaFoldDB" id="A0A8S1AVZ4"/>
<keyword evidence="3" id="KW-1185">Reference proteome</keyword>
<evidence type="ECO:0000313" key="1">
    <source>
        <dbReference type="EMBL" id="CAB3235447.1"/>
    </source>
</evidence>
<gene>
    <name evidence="2" type="ORF">APLA_LOCUS13115</name>
    <name evidence="1" type="ORF">APLA_LOCUS6116</name>
</gene>
<reference evidence="3 4" key="1">
    <citation type="submission" date="2020-04" db="EMBL/GenBank/DDBJ databases">
        <authorList>
            <person name="Wallbank WR R."/>
            <person name="Pardo Diaz C."/>
            <person name="Kozak K."/>
            <person name="Martin S."/>
            <person name="Jiggins C."/>
            <person name="Moest M."/>
            <person name="Warren A I."/>
            <person name="Byers J.R.P. K."/>
            <person name="Montejo-Kovacevich G."/>
            <person name="Yen C E."/>
        </authorList>
    </citation>
    <scope>NUCLEOTIDE SEQUENCE [LARGE SCALE GENOMIC DNA]</scope>
</reference>
<name>A0A8S1AVZ4_ARCPL</name>
<dbReference type="OrthoDB" id="7298115at2759"/>
<organism evidence="2 4">
    <name type="scientific">Arctia plantaginis</name>
    <name type="common">Wood tiger moth</name>
    <name type="synonym">Phalaena plantaginis</name>
    <dbReference type="NCBI Taxonomy" id="874455"/>
    <lineage>
        <taxon>Eukaryota</taxon>
        <taxon>Metazoa</taxon>
        <taxon>Ecdysozoa</taxon>
        <taxon>Arthropoda</taxon>
        <taxon>Hexapoda</taxon>
        <taxon>Insecta</taxon>
        <taxon>Pterygota</taxon>
        <taxon>Neoptera</taxon>
        <taxon>Endopterygota</taxon>
        <taxon>Lepidoptera</taxon>
        <taxon>Glossata</taxon>
        <taxon>Ditrysia</taxon>
        <taxon>Noctuoidea</taxon>
        <taxon>Erebidae</taxon>
        <taxon>Arctiinae</taxon>
        <taxon>Arctia</taxon>
    </lineage>
</organism>
<evidence type="ECO:0000313" key="2">
    <source>
        <dbReference type="EMBL" id="CAB3250475.1"/>
    </source>
</evidence>
<evidence type="ECO:0000313" key="3">
    <source>
        <dbReference type="Proteomes" id="UP000494106"/>
    </source>
</evidence>
<proteinExistence type="predicted"/>
<protein>
    <submittedName>
        <fullName evidence="2">Uncharacterized protein</fullName>
    </submittedName>
</protein>
<sequence length="117" mass="12999">MKRRVWLRADTIAAAAAARRAKPSQNRSRGQRSAEFCVDHPSPPALLYHASSCPILIAPVFMTRNTITDIVPGRRNRKVKTTRCSFCCQCNKSFCGLWPQYANSAFDLCLATSVAHS</sequence>
<dbReference type="Proteomes" id="UP000494256">
    <property type="component" value="Unassembled WGS sequence"/>
</dbReference>
<dbReference type="EMBL" id="CADEBC010000485">
    <property type="protein sequence ID" value="CAB3235447.1"/>
    <property type="molecule type" value="Genomic_DNA"/>
</dbReference>
<accession>A0A8S1AVZ4</accession>
<dbReference type="EMBL" id="CADEBD010000348">
    <property type="protein sequence ID" value="CAB3250475.1"/>
    <property type="molecule type" value="Genomic_DNA"/>
</dbReference>
<comment type="caution">
    <text evidence="2">The sequence shown here is derived from an EMBL/GenBank/DDBJ whole genome shotgun (WGS) entry which is preliminary data.</text>
</comment>
<evidence type="ECO:0000313" key="4">
    <source>
        <dbReference type="Proteomes" id="UP000494256"/>
    </source>
</evidence>